<proteinExistence type="predicted"/>
<accession>A0ABS6BHD5</accession>
<dbReference type="EMBL" id="JAHKRT010000002">
    <property type="protein sequence ID" value="MBU3077217.1"/>
    <property type="molecule type" value="Genomic_DNA"/>
</dbReference>
<dbReference type="Proteomes" id="UP000776276">
    <property type="component" value="Unassembled WGS sequence"/>
</dbReference>
<evidence type="ECO:0000313" key="1">
    <source>
        <dbReference type="EMBL" id="MBU3077217.1"/>
    </source>
</evidence>
<keyword evidence="2" id="KW-1185">Reference proteome</keyword>
<protein>
    <submittedName>
        <fullName evidence="1">Uncharacterized protein</fullName>
    </submittedName>
</protein>
<evidence type="ECO:0000313" key="2">
    <source>
        <dbReference type="Proteomes" id="UP000776276"/>
    </source>
</evidence>
<name>A0ABS6BHD5_9SPHN</name>
<gene>
    <name evidence="1" type="ORF">KOF26_04990</name>
</gene>
<sequence length="107" mass="11286">MQHKIAAGLDARITLCGRLSLLAAAAETMPPPVLAGRIEELRRIAIAEGLTAAARVARAFTGALSESRCRNSFTHWFAALADAIDCEDTDADMVADACLAAVMVRMG</sequence>
<dbReference type="RefSeq" id="WP_216321065.1">
    <property type="nucleotide sequence ID" value="NZ_JAHKRT010000002.1"/>
</dbReference>
<reference evidence="1 2" key="1">
    <citation type="submission" date="2021-06" db="EMBL/GenBank/DDBJ databases">
        <title>Sphingomonas sp. XMGL2, whole genome shotgun sequencing project.</title>
        <authorList>
            <person name="Zhao G."/>
            <person name="Shen L."/>
        </authorList>
    </citation>
    <scope>NUCLEOTIDE SEQUENCE [LARGE SCALE GENOMIC DNA]</scope>
    <source>
        <strain evidence="1 2">XMGL2</strain>
    </source>
</reference>
<organism evidence="1 2">
    <name type="scientific">Sphingomonas quercus</name>
    <dbReference type="NCBI Taxonomy" id="2842451"/>
    <lineage>
        <taxon>Bacteria</taxon>
        <taxon>Pseudomonadati</taxon>
        <taxon>Pseudomonadota</taxon>
        <taxon>Alphaproteobacteria</taxon>
        <taxon>Sphingomonadales</taxon>
        <taxon>Sphingomonadaceae</taxon>
        <taxon>Sphingomonas</taxon>
    </lineage>
</organism>
<comment type="caution">
    <text evidence="1">The sequence shown here is derived from an EMBL/GenBank/DDBJ whole genome shotgun (WGS) entry which is preliminary data.</text>
</comment>